<feature type="domain" description="DprA winged helix" evidence="3">
    <location>
        <begin position="319"/>
        <end position="371"/>
    </location>
</feature>
<dbReference type="Proteomes" id="UP000694001">
    <property type="component" value="Chromosome"/>
</dbReference>
<feature type="domain" description="Smf/DprA SLOG" evidence="2">
    <location>
        <begin position="72"/>
        <end position="279"/>
    </location>
</feature>
<dbReference type="EMBL" id="CP076448">
    <property type="protein sequence ID" value="QXM24974.1"/>
    <property type="molecule type" value="Genomic_DNA"/>
</dbReference>
<comment type="similarity">
    <text evidence="1">Belongs to the DprA/Smf family.</text>
</comment>
<gene>
    <name evidence="4" type="primary">dprA</name>
    <name evidence="4" type="ORF">KO353_01555</name>
</gene>
<organism evidence="4 5">
    <name type="scientific">Elioraea tepida</name>
    <dbReference type="NCBI Taxonomy" id="2843330"/>
    <lineage>
        <taxon>Bacteria</taxon>
        <taxon>Pseudomonadati</taxon>
        <taxon>Pseudomonadota</taxon>
        <taxon>Alphaproteobacteria</taxon>
        <taxon>Acetobacterales</taxon>
        <taxon>Elioraeaceae</taxon>
        <taxon>Elioraea</taxon>
    </lineage>
</organism>
<dbReference type="Pfam" id="PF02481">
    <property type="entry name" value="DNA_processg_A"/>
    <property type="match status" value="1"/>
</dbReference>
<dbReference type="AlphaFoldDB" id="A0A975U293"/>
<sequence length="378" mass="38774">MNEAERLARLRLARAEGIGPAAVRALIARAGSAEAAIADLPRLAGGRPVALPAEEAIRREEESLARFGAAFLLDTDPLYPETLAALPDAPLALAVAGDPALLSRRSVAIVGARNASAGARVIAERLARELVESGLAIVSGLARGVDTAAHEGALAAGGVTIAAVAGGLDRPYPSQNAALQARIAETGAVVAEAPLGTAAMAKLFPRRNRIVAGLARGVVVVEAALKSGSLITARLAVEAGRELFAVPGSPLDPRARGSNDLLRQGATLVETAEDVLAALPSGPIAPPPSRHAAPLPGFLEEQEPAGIDPEELDVETDDEVALARRHLVTLLSPAPVSVDEVLRRCPCSAAAVNAALSDLDLEGRLDRLPGNRVALKRA</sequence>
<dbReference type="GO" id="GO:0009294">
    <property type="term" value="P:DNA-mediated transformation"/>
    <property type="evidence" value="ECO:0007669"/>
    <property type="project" value="InterPro"/>
</dbReference>
<evidence type="ECO:0000313" key="5">
    <source>
        <dbReference type="Proteomes" id="UP000694001"/>
    </source>
</evidence>
<reference evidence="4" key="1">
    <citation type="submission" date="2021-06" db="EMBL/GenBank/DDBJ databases">
        <title>Elioraea tepida, sp. nov., a moderately thermophilic aerobic anoxygenic phototrophic bacterium isolated from an alkaline siliceous hot spring mat community in Yellowstone National Park, WY, USA.</title>
        <authorList>
            <person name="Saini M.K."/>
            <person name="Yoshida S."/>
            <person name="Sebastian A."/>
            <person name="Hirose S."/>
            <person name="Hara E."/>
            <person name="Tamaki H."/>
            <person name="Soulier N.T."/>
            <person name="Albert I."/>
            <person name="Hanada S."/>
            <person name="Bryant D.A."/>
            <person name="Tank M."/>
        </authorList>
    </citation>
    <scope>NUCLEOTIDE SEQUENCE</scope>
    <source>
        <strain evidence="4">MS-P2</strain>
    </source>
</reference>
<name>A0A975U293_9PROT</name>
<proteinExistence type="inferred from homology"/>
<evidence type="ECO:0000256" key="1">
    <source>
        <dbReference type="ARBA" id="ARBA00006525"/>
    </source>
</evidence>
<dbReference type="RefSeq" id="WP_218286031.1">
    <property type="nucleotide sequence ID" value="NZ_CP076448.1"/>
</dbReference>
<dbReference type="NCBIfam" id="TIGR00732">
    <property type="entry name" value="dprA"/>
    <property type="match status" value="1"/>
</dbReference>
<accession>A0A975U293</accession>
<dbReference type="KEGG" id="elio:KO353_01555"/>
<evidence type="ECO:0000259" key="2">
    <source>
        <dbReference type="Pfam" id="PF02481"/>
    </source>
</evidence>
<protein>
    <submittedName>
        <fullName evidence="4">DNA-processing protein DprA</fullName>
    </submittedName>
</protein>
<evidence type="ECO:0000313" key="4">
    <source>
        <dbReference type="EMBL" id="QXM24974.1"/>
    </source>
</evidence>
<dbReference type="InterPro" id="IPR057666">
    <property type="entry name" value="DrpA_SLOG"/>
</dbReference>
<dbReference type="Pfam" id="PF21102">
    <property type="entry name" value="DprA_N"/>
    <property type="match status" value="1"/>
</dbReference>
<dbReference type="InterPro" id="IPR041614">
    <property type="entry name" value="DprA_WH"/>
</dbReference>
<keyword evidence="5" id="KW-1185">Reference proteome</keyword>
<dbReference type="PANTHER" id="PTHR43022">
    <property type="entry name" value="PROTEIN SMF"/>
    <property type="match status" value="1"/>
</dbReference>
<dbReference type="InterPro" id="IPR003488">
    <property type="entry name" value="DprA"/>
</dbReference>
<evidence type="ECO:0000259" key="3">
    <source>
        <dbReference type="Pfam" id="PF17782"/>
    </source>
</evidence>
<dbReference type="PANTHER" id="PTHR43022:SF1">
    <property type="entry name" value="PROTEIN SMF"/>
    <property type="match status" value="1"/>
</dbReference>
<dbReference type="Pfam" id="PF17782">
    <property type="entry name" value="WHD_DprA"/>
    <property type="match status" value="1"/>
</dbReference>